<protein>
    <recommendedName>
        <fullName evidence="8">UTP23 sensor motif region domain-containing protein</fullName>
    </recommendedName>
</protein>
<feature type="compositionally biased region" description="Basic residues" evidence="7">
    <location>
        <begin position="236"/>
        <end position="251"/>
    </location>
</feature>
<dbReference type="PANTHER" id="PTHR12416">
    <property type="entry name" value="RRNA-PROCESSING PROTEIN UTP23 HOMOLOG"/>
    <property type="match status" value="1"/>
</dbReference>
<dbReference type="Pfam" id="PF04900">
    <property type="entry name" value="Fcf1"/>
    <property type="match status" value="1"/>
</dbReference>
<comment type="subcellular location">
    <subcellularLocation>
        <location evidence="1">Nucleus</location>
        <location evidence="1">Nucleolus</location>
    </subcellularLocation>
</comment>
<evidence type="ECO:0000256" key="1">
    <source>
        <dbReference type="ARBA" id="ARBA00004604"/>
    </source>
</evidence>
<dbReference type="AlphaFoldDB" id="A0A8J6CFB3"/>
<dbReference type="EMBL" id="JAGTXO010000010">
    <property type="protein sequence ID" value="KAG8465458.1"/>
    <property type="molecule type" value="Genomic_DNA"/>
</dbReference>
<dbReference type="InterPro" id="IPR057776">
    <property type="entry name" value="UTP23_sensor"/>
</dbReference>
<evidence type="ECO:0000256" key="4">
    <source>
        <dbReference type="ARBA" id="ARBA00023242"/>
    </source>
</evidence>
<feature type="region of interest" description="Disordered" evidence="7">
    <location>
        <begin position="177"/>
        <end position="260"/>
    </location>
</feature>
<evidence type="ECO:0000256" key="3">
    <source>
        <dbReference type="ARBA" id="ARBA00022552"/>
    </source>
</evidence>
<comment type="caution">
    <text evidence="9">The sequence shown here is derived from an EMBL/GenBank/DDBJ whole genome shotgun (WGS) entry which is preliminary data.</text>
</comment>
<keyword evidence="3" id="KW-0698">rRNA processing</keyword>
<evidence type="ECO:0000256" key="5">
    <source>
        <dbReference type="ARBA" id="ARBA00037300"/>
    </source>
</evidence>
<feature type="compositionally biased region" description="Low complexity" evidence="7">
    <location>
        <begin position="198"/>
        <end position="219"/>
    </location>
</feature>
<gene>
    <name evidence="9" type="ORF">KFE25_002765</name>
</gene>
<dbReference type="OrthoDB" id="25675at2759"/>
<comment type="similarity">
    <text evidence="6">Belongs to the UTP23/FCF1 family. UTP23 subfamily.</text>
</comment>
<comment type="function">
    <text evidence="5">Involved in rRNA-processing and ribosome biogenesis.</text>
</comment>
<evidence type="ECO:0000256" key="6">
    <source>
        <dbReference type="ARBA" id="ARBA00038503"/>
    </source>
</evidence>
<organism evidence="9 10">
    <name type="scientific">Diacronema lutheri</name>
    <name type="common">Unicellular marine alga</name>
    <name type="synonym">Monochrysis lutheri</name>
    <dbReference type="NCBI Taxonomy" id="2081491"/>
    <lineage>
        <taxon>Eukaryota</taxon>
        <taxon>Haptista</taxon>
        <taxon>Haptophyta</taxon>
        <taxon>Pavlovophyceae</taxon>
        <taxon>Pavlovales</taxon>
        <taxon>Pavlovaceae</taxon>
        <taxon>Diacronema</taxon>
    </lineage>
</organism>
<name>A0A8J6CFB3_DIALT</name>
<feature type="domain" description="UTP23 sensor motif region" evidence="8">
    <location>
        <begin position="178"/>
        <end position="191"/>
    </location>
</feature>
<keyword evidence="10" id="KW-1185">Reference proteome</keyword>
<dbReference type="GO" id="GO:0032040">
    <property type="term" value="C:small-subunit processome"/>
    <property type="evidence" value="ECO:0007669"/>
    <property type="project" value="InterPro"/>
</dbReference>
<evidence type="ECO:0000313" key="9">
    <source>
        <dbReference type="EMBL" id="KAG8465458.1"/>
    </source>
</evidence>
<keyword evidence="4" id="KW-0539">Nucleus</keyword>
<dbReference type="Gene3D" id="3.40.50.1010">
    <property type="entry name" value="5'-nuclease"/>
    <property type="match status" value="1"/>
</dbReference>
<sequence length="260" mass="27622">MKIKKLKRTRKALQRLQAVHGIRPPYTVLADGTFIQASIIQRIAIKDELEKVLGAKVIVAVTDAVVAELRLLGEPFAAAAIVAKRLQRIALPAAPTSRAVADAIVHAASGGNPMKLFFATQDEKLQARLHRLVGVPLLRMARGAVVLERAAESVPGEANAQPNRALSPADRATLAKLKRKRGPAAPNPLSCRPRKRAAGQSSARATSAAAPAPHAEAPSQLGAAADSRSASEQRPRPKKRPRVRTKAKRTLRAAPVGTEG</sequence>
<evidence type="ECO:0000256" key="2">
    <source>
        <dbReference type="ARBA" id="ARBA00022517"/>
    </source>
</evidence>
<reference evidence="9" key="1">
    <citation type="submission" date="2021-05" db="EMBL/GenBank/DDBJ databases">
        <title>The genome of the haptophyte Pavlova lutheri (Diacronema luteri, Pavlovales) - a model for lipid biosynthesis in eukaryotic algae.</title>
        <authorList>
            <person name="Hulatt C.J."/>
            <person name="Posewitz M.C."/>
        </authorList>
    </citation>
    <scope>NUCLEOTIDE SEQUENCE</scope>
    <source>
        <strain evidence="9">NIVA-4/92</strain>
    </source>
</reference>
<dbReference type="Pfam" id="PF24779">
    <property type="entry name" value="UTP23_sensor"/>
    <property type="match status" value="1"/>
</dbReference>
<dbReference type="GO" id="GO:0006364">
    <property type="term" value="P:rRNA processing"/>
    <property type="evidence" value="ECO:0007669"/>
    <property type="project" value="UniProtKB-KW"/>
</dbReference>
<evidence type="ECO:0000256" key="7">
    <source>
        <dbReference type="SAM" id="MobiDB-lite"/>
    </source>
</evidence>
<dbReference type="SUPFAM" id="SSF88723">
    <property type="entry name" value="PIN domain-like"/>
    <property type="match status" value="1"/>
</dbReference>
<evidence type="ECO:0000313" key="10">
    <source>
        <dbReference type="Proteomes" id="UP000751190"/>
    </source>
</evidence>
<evidence type="ECO:0000259" key="8">
    <source>
        <dbReference type="Pfam" id="PF24779"/>
    </source>
</evidence>
<dbReference type="InterPro" id="IPR029060">
    <property type="entry name" value="PIN-like_dom_sf"/>
</dbReference>
<dbReference type="Proteomes" id="UP000751190">
    <property type="component" value="Unassembled WGS sequence"/>
</dbReference>
<dbReference type="InterPro" id="IPR006984">
    <property type="entry name" value="Fcf1/UTP23"/>
</dbReference>
<proteinExistence type="inferred from homology"/>
<accession>A0A8J6CFB3</accession>
<dbReference type="OMA" id="KRVMRFY"/>
<keyword evidence="2" id="KW-0690">Ribosome biogenesis</keyword>